<organism evidence="1 2">
    <name type="scientific">Parasponia andersonii</name>
    <name type="common">Sponia andersonii</name>
    <dbReference type="NCBI Taxonomy" id="3476"/>
    <lineage>
        <taxon>Eukaryota</taxon>
        <taxon>Viridiplantae</taxon>
        <taxon>Streptophyta</taxon>
        <taxon>Embryophyta</taxon>
        <taxon>Tracheophyta</taxon>
        <taxon>Spermatophyta</taxon>
        <taxon>Magnoliopsida</taxon>
        <taxon>eudicotyledons</taxon>
        <taxon>Gunneridae</taxon>
        <taxon>Pentapetalae</taxon>
        <taxon>rosids</taxon>
        <taxon>fabids</taxon>
        <taxon>Rosales</taxon>
        <taxon>Cannabaceae</taxon>
        <taxon>Parasponia</taxon>
    </lineage>
</organism>
<sequence>MYGLYSKARGGDLAVGVREPILLLQLPRPWIMSLKILGRGVSVEFQFSDAFLYCCMTSIEICCCKLFLEHGVFKSVAAIQASKLFCSVSFLRPSVYIWKEKKLTS</sequence>
<accession>A0A2P5DPK9</accession>
<protein>
    <submittedName>
        <fullName evidence="1">Uncharacterized protein</fullName>
    </submittedName>
</protein>
<gene>
    <name evidence="1" type="ORF">PanWU01x14_045820</name>
</gene>
<dbReference type="Proteomes" id="UP000237105">
    <property type="component" value="Unassembled WGS sequence"/>
</dbReference>
<reference evidence="2" key="1">
    <citation type="submission" date="2016-06" db="EMBL/GenBank/DDBJ databases">
        <title>Parallel loss of symbiosis genes in relatives of nitrogen-fixing non-legume Parasponia.</title>
        <authorList>
            <person name="Van Velzen R."/>
            <person name="Holmer R."/>
            <person name="Bu F."/>
            <person name="Rutten L."/>
            <person name="Van Zeijl A."/>
            <person name="Liu W."/>
            <person name="Santuari L."/>
            <person name="Cao Q."/>
            <person name="Sharma T."/>
            <person name="Shen D."/>
            <person name="Roswanjaya Y."/>
            <person name="Wardhani T."/>
            <person name="Kalhor M.S."/>
            <person name="Jansen J."/>
            <person name="Van den Hoogen J."/>
            <person name="Gungor B."/>
            <person name="Hartog M."/>
            <person name="Hontelez J."/>
            <person name="Verver J."/>
            <person name="Yang W.-C."/>
            <person name="Schijlen E."/>
            <person name="Repin R."/>
            <person name="Schilthuizen M."/>
            <person name="Schranz E."/>
            <person name="Heidstra R."/>
            <person name="Miyata K."/>
            <person name="Fedorova E."/>
            <person name="Kohlen W."/>
            <person name="Bisseling T."/>
            <person name="Smit S."/>
            <person name="Geurts R."/>
        </authorList>
    </citation>
    <scope>NUCLEOTIDE SEQUENCE [LARGE SCALE GENOMIC DNA]</scope>
    <source>
        <strain evidence="2">cv. WU1-14</strain>
    </source>
</reference>
<dbReference type="AlphaFoldDB" id="A0A2P5DPK9"/>
<proteinExistence type="predicted"/>
<evidence type="ECO:0000313" key="2">
    <source>
        <dbReference type="Proteomes" id="UP000237105"/>
    </source>
</evidence>
<name>A0A2P5DPK9_PARAD</name>
<dbReference type="EMBL" id="JXTB01000025">
    <property type="protein sequence ID" value="PON75230.1"/>
    <property type="molecule type" value="Genomic_DNA"/>
</dbReference>
<comment type="caution">
    <text evidence="1">The sequence shown here is derived from an EMBL/GenBank/DDBJ whole genome shotgun (WGS) entry which is preliminary data.</text>
</comment>
<dbReference type="OrthoDB" id="10379162at2759"/>
<keyword evidence="2" id="KW-1185">Reference proteome</keyword>
<evidence type="ECO:0000313" key="1">
    <source>
        <dbReference type="EMBL" id="PON75230.1"/>
    </source>
</evidence>